<evidence type="ECO:0000313" key="1">
    <source>
        <dbReference type="EMBL" id="EKC97531.1"/>
    </source>
</evidence>
<comment type="caution">
    <text evidence="1">The sequence shown here is derived from an EMBL/GenBank/DDBJ whole genome shotgun (WGS) entry which is preliminary data.</text>
</comment>
<organism evidence="1 2">
    <name type="scientific">Trichosporon asahii var. asahii (strain CBS 8904)</name>
    <name type="common">Yeast</name>
    <dbReference type="NCBI Taxonomy" id="1220162"/>
    <lineage>
        <taxon>Eukaryota</taxon>
        <taxon>Fungi</taxon>
        <taxon>Dikarya</taxon>
        <taxon>Basidiomycota</taxon>
        <taxon>Agaricomycotina</taxon>
        <taxon>Tremellomycetes</taxon>
        <taxon>Trichosporonales</taxon>
        <taxon>Trichosporonaceae</taxon>
        <taxon>Trichosporon</taxon>
    </lineage>
</organism>
<keyword evidence="2" id="KW-1185">Reference proteome</keyword>
<dbReference type="Proteomes" id="UP000006757">
    <property type="component" value="Unassembled WGS sequence"/>
</dbReference>
<reference evidence="1 2" key="1">
    <citation type="journal article" date="2012" name="Eukaryot. Cell">
        <title>Genome sequence of the Trichosporon asahii environmental strain CBS 8904.</title>
        <authorList>
            <person name="Yang R.Y."/>
            <person name="Li H.T."/>
            <person name="Zhu H."/>
            <person name="Zhou G.P."/>
            <person name="Wang M."/>
            <person name="Wang L."/>
        </authorList>
    </citation>
    <scope>NUCLEOTIDE SEQUENCE [LARGE SCALE GENOMIC DNA]</scope>
    <source>
        <strain evidence="1 2">CBS 8904</strain>
    </source>
</reference>
<dbReference type="EMBL" id="AMBO01000408">
    <property type="protein sequence ID" value="EKC97531.1"/>
    <property type="molecule type" value="Genomic_DNA"/>
</dbReference>
<dbReference type="HOGENOM" id="CLU_1836540_0_0_1"/>
<name>K1VEQ5_TRIAC</name>
<sequence>MNGVQLLGAVGAIQLLGAVGAILLQVPVAGATELDVADEHFATAVRGVAREVTDPVTVWLGFDVRKVDVISRADAKAELFGTVQKRRLSNGRRYDRQFPRRLGDCSEPKDAPLLLRSGQAHESALMSLCAAGVPRAYATR</sequence>
<accession>K1VEQ5</accession>
<dbReference type="AlphaFoldDB" id="K1VEQ5"/>
<protein>
    <submittedName>
        <fullName evidence="1">Uncharacterized protein</fullName>
    </submittedName>
</protein>
<dbReference type="InParanoid" id="K1VEQ5"/>
<proteinExistence type="predicted"/>
<gene>
    <name evidence="1" type="ORF">A1Q2_08146</name>
</gene>
<evidence type="ECO:0000313" key="2">
    <source>
        <dbReference type="Proteomes" id="UP000006757"/>
    </source>
</evidence>